<dbReference type="SUPFAM" id="SSF52540">
    <property type="entry name" value="P-loop containing nucleoside triphosphate hydrolases"/>
    <property type="match status" value="1"/>
</dbReference>
<dbReference type="InterPro" id="IPR027417">
    <property type="entry name" value="P-loop_NTPase"/>
</dbReference>
<dbReference type="OrthoDB" id="607347at2"/>
<sequence>MSNPNVAHVEKSVFSILNAENEIIGYGFFVDPHGTALTCYHIIAALTSIRIRDHDGNEHIATIDEYHTLWGVQYSDIAVLQIPMQSPTFLQLPQPKVVDQEMTVIKVNNSSFEFEDILYHNVTTPTHPPSSHGLPITYTGTTMAVGFLSVANYRNLPNLAIFRLAKKSANLELFFQYLSDKYCPGKFNPEFSELKTVCNAQLQRAFRQQLEQKFLLPYNYTPEPRYGIKLKEFIEDNNSIISLVGESGSGKTNCLLCEFPYYARFFFTIFISAHDFEPLPASLPGKIKNVLAKTLAEYPHDNITADDLMNLIYQHPKRCLIIIDGLNKMPRISSKTFDEWFTRSIRWAKGMGLKLIITSTALPTFQNSGRLDGFTCGRISKAANNYNLPTKFSKISRLNRPLLLRLLFEIGGQERSAPLDDYPLFATYLARKCTALAALINVPSQVVHSLFIEFAKHFATSNDYWLTNDTYQDILKDHPQLTSILIQENLFIESVNGVRIAHNWLADFLIGETFHPDEDIDWEQLIPISNSTQRKGLPWLLAKKSFLGQNMAVPLQNLLTFILKKDSHQSRATKIFENTVRHLSLPDQYYSIIESFIIQHQQTFGSTDITGLMVYNSHLSTSNQFKLLKKALSNEELPSSNIMLFLHPNYYEKNDYFLQLGTLIATKQILERYLLAEPDTTMPRIMDWLYDCKDQNKISVINIIAGIIIYQYDSRYNHSFNPWNKDTPAQASIIKVMITMIVASHSKTFSDVLTDYLLKDDHSEGIKNGTDFYLNVLPTAVLNVYRGLPLDQEKIKYTMLLLRVPEYRKEMISDILLIFKESKMPELLTEKLRAYVTQEGIFEVLVPMLVKYIKYGRNYRIRKDCISILFQFGKNKEQNQVLADHLAALIRINSDFELHFTRCLIRGLYTLPVSSASYQTLSATIPILLERDLSSWYRTLKYLCREEKNIYKRADKIKWINWAFNNLPVRQQCSLVILLLNLNIIKEEDKVREMIKPTILLTLQESDLFYQAVLKKAAKKNIALHYDLLDDQDFKVMLKV</sequence>
<keyword evidence="2" id="KW-0378">Hydrolase</keyword>
<dbReference type="InterPro" id="IPR009003">
    <property type="entry name" value="Peptidase_S1_PA"/>
</dbReference>
<gene>
    <name evidence="1" type="ORF">SAMN05661012_02095</name>
    <name evidence="2" type="ORF">SR876_25860</name>
</gene>
<dbReference type="RefSeq" id="WP_143150684.1">
    <property type="nucleotide sequence ID" value="NZ_CP139972.1"/>
</dbReference>
<dbReference type="EMBL" id="CP140154">
    <property type="protein sequence ID" value="WQG88350.1"/>
    <property type="molecule type" value="Genomic_DNA"/>
</dbReference>
<reference evidence="2 4" key="2">
    <citation type="submission" date="2023-11" db="EMBL/GenBank/DDBJ databases">
        <title>MicrobeMod: A computational toolkit for identifying prokaryotic methylation and restriction-modification with nanopore sequencing.</title>
        <authorList>
            <person name="Crits-Christoph A."/>
            <person name="Kang S.C."/>
            <person name="Lee H."/>
            <person name="Ostrov N."/>
        </authorList>
    </citation>
    <scope>NUCLEOTIDE SEQUENCE [LARGE SCALE GENOMIC DNA]</scope>
    <source>
        <strain evidence="2 4">ATCC 23090</strain>
    </source>
</reference>
<dbReference type="InterPro" id="IPR043504">
    <property type="entry name" value="Peptidase_S1_PA_chymotrypsin"/>
</dbReference>
<organism evidence="1 3">
    <name type="scientific">Chitinophaga sancti</name>
    <dbReference type="NCBI Taxonomy" id="1004"/>
    <lineage>
        <taxon>Bacteria</taxon>
        <taxon>Pseudomonadati</taxon>
        <taxon>Bacteroidota</taxon>
        <taxon>Chitinophagia</taxon>
        <taxon>Chitinophagales</taxon>
        <taxon>Chitinophagaceae</taxon>
        <taxon>Chitinophaga</taxon>
    </lineage>
</organism>
<dbReference type="GO" id="GO:0006508">
    <property type="term" value="P:proteolysis"/>
    <property type="evidence" value="ECO:0007669"/>
    <property type="project" value="UniProtKB-KW"/>
</dbReference>
<evidence type="ECO:0000313" key="4">
    <source>
        <dbReference type="Proteomes" id="UP001326715"/>
    </source>
</evidence>
<protein>
    <submittedName>
        <fullName evidence="2">Serine protease</fullName>
    </submittedName>
</protein>
<dbReference type="Proteomes" id="UP000183788">
    <property type="component" value="Unassembled WGS sequence"/>
</dbReference>
<evidence type="ECO:0000313" key="2">
    <source>
        <dbReference type="EMBL" id="WQG88350.1"/>
    </source>
</evidence>
<dbReference type="SUPFAM" id="SSF50494">
    <property type="entry name" value="Trypsin-like serine proteases"/>
    <property type="match status" value="1"/>
</dbReference>
<dbReference type="GO" id="GO:0008233">
    <property type="term" value="F:peptidase activity"/>
    <property type="evidence" value="ECO:0007669"/>
    <property type="project" value="UniProtKB-KW"/>
</dbReference>
<proteinExistence type="predicted"/>
<reference evidence="1 3" key="1">
    <citation type="submission" date="2016-11" db="EMBL/GenBank/DDBJ databases">
        <authorList>
            <person name="Jaros S."/>
            <person name="Januszkiewicz K."/>
            <person name="Wedrychowicz H."/>
        </authorList>
    </citation>
    <scope>NUCLEOTIDE SEQUENCE [LARGE SCALE GENOMIC DNA]</scope>
    <source>
        <strain evidence="1 3">DSM 784</strain>
    </source>
</reference>
<dbReference type="Gene3D" id="3.40.50.300">
    <property type="entry name" value="P-loop containing nucleotide triphosphate hydrolases"/>
    <property type="match status" value="1"/>
</dbReference>
<dbReference type="AlphaFoldDB" id="A0A1K1PLS2"/>
<dbReference type="Proteomes" id="UP001326715">
    <property type="component" value="Chromosome"/>
</dbReference>
<name>A0A1K1PLS2_9BACT</name>
<evidence type="ECO:0000313" key="1">
    <source>
        <dbReference type="EMBL" id="SFW48556.1"/>
    </source>
</evidence>
<accession>A0A1K1PLS2</accession>
<keyword evidence="4" id="KW-1185">Reference proteome</keyword>
<keyword evidence="2" id="KW-0645">Protease</keyword>
<dbReference type="EMBL" id="FPIZ01000005">
    <property type="protein sequence ID" value="SFW48556.1"/>
    <property type="molecule type" value="Genomic_DNA"/>
</dbReference>
<dbReference type="Gene3D" id="2.40.10.10">
    <property type="entry name" value="Trypsin-like serine proteases"/>
    <property type="match status" value="1"/>
</dbReference>
<evidence type="ECO:0000313" key="3">
    <source>
        <dbReference type="Proteomes" id="UP000183788"/>
    </source>
</evidence>